<comment type="caution">
    <text evidence="2">The sequence shown here is derived from an EMBL/GenBank/DDBJ whole genome shotgun (WGS) entry which is preliminary data.</text>
</comment>
<reference evidence="2" key="1">
    <citation type="submission" date="2022-02" db="EMBL/GenBank/DDBJ databases">
        <authorList>
            <person name="Henning P.M."/>
            <person name="McCubbin A.G."/>
            <person name="Shore J.S."/>
        </authorList>
    </citation>
    <scope>NUCLEOTIDE SEQUENCE</scope>
    <source>
        <strain evidence="2">F60SS</strain>
        <tissue evidence="2">Leaves</tissue>
    </source>
</reference>
<dbReference type="OrthoDB" id="10561433at2759"/>
<protein>
    <submittedName>
        <fullName evidence="2">Uncharacterized protein</fullName>
    </submittedName>
</protein>
<gene>
    <name evidence="2" type="ORF">Tsubulata_004709</name>
</gene>
<dbReference type="AlphaFoldDB" id="A0A9Q0JCR4"/>
<feature type="region of interest" description="Disordered" evidence="1">
    <location>
        <begin position="124"/>
        <end position="143"/>
    </location>
</feature>
<evidence type="ECO:0000256" key="1">
    <source>
        <dbReference type="SAM" id="MobiDB-lite"/>
    </source>
</evidence>
<evidence type="ECO:0000313" key="3">
    <source>
        <dbReference type="Proteomes" id="UP001141552"/>
    </source>
</evidence>
<keyword evidence="3" id="KW-1185">Reference proteome</keyword>
<dbReference type="Proteomes" id="UP001141552">
    <property type="component" value="Unassembled WGS sequence"/>
</dbReference>
<sequence>MLPAIELEVSSCKKFIMFQVFDNVKEISRDVILTGEKKGSLFVMSVGEAYVKKTSQADSAAVWHGRLGQGWRSMDPETKKSTSGDVVSDEVSSLSPAQKLVVLGDDQEDLELLFLVVNEQASIDEETADGSSTQNTLTEEDGE</sequence>
<organism evidence="2 3">
    <name type="scientific">Turnera subulata</name>
    <dbReference type="NCBI Taxonomy" id="218843"/>
    <lineage>
        <taxon>Eukaryota</taxon>
        <taxon>Viridiplantae</taxon>
        <taxon>Streptophyta</taxon>
        <taxon>Embryophyta</taxon>
        <taxon>Tracheophyta</taxon>
        <taxon>Spermatophyta</taxon>
        <taxon>Magnoliopsida</taxon>
        <taxon>eudicotyledons</taxon>
        <taxon>Gunneridae</taxon>
        <taxon>Pentapetalae</taxon>
        <taxon>rosids</taxon>
        <taxon>fabids</taxon>
        <taxon>Malpighiales</taxon>
        <taxon>Passifloraceae</taxon>
        <taxon>Turnera</taxon>
    </lineage>
</organism>
<proteinExistence type="predicted"/>
<accession>A0A9Q0JCR4</accession>
<evidence type="ECO:0000313" key="2">
    <source>
        <dbReference type="EMBL" id="KAJ4836789.1"/>
    </source>
</evidence>
<name>A0A9Q0JCR4_9ROSI</name>
<reference evidence="2" key="2">
    <citation type="journal article" date="2023" name="Plants (Basel)">
        <title>Annotation of the Turnera subulata (Passifloraceae) Draft Genome Reveals the S-Locus Evolved after the Divergence of Turneroideae from Passifloroideae in a Stepwise Manner.</title>
        <authorList>
            <person name="Henning P.M."/>
            <person name="Roalson E.H."/>
            <person name="Mir W."/>
            <person name="McCubbin A.G."/>
            <person name="Shore J.S."/>
        </authorList>
    </citation>
    <scope>NUCLEOTIDE SEQUENCE</scope>
    <source>
        <strain evidence="2">F60SS</strain>
    </source>
</reference>
<dbReference type="EMBL" id="JAKUCV010004022">
    <property type="protein sequence ID" value="KAJ4836789.1"/>
    <property type="molecule type" value="Genomic_DNA"/>
</dbReference>